<gene>
    <name evidence="4" type="ORF">SAMN02194393_00357</name>
</gene>
<feature type="domain" description="Electron transfer flavoprotein alpha/beta-subunit N-terminal" evidence="3">
    <location>
        <begin position="9"/>
        <end position="200"/>
    </location>
</feature>
<dbReference type="InterPro" id="IPR014729">
    <property type="entry name" value="Rossmann-like_a/b/a_fold"/>
</dbReference>
<dbReference type="PANTHER" id="PTHR43153:SF1">
    <property type="entry name" value="ELECTRON TRANSFER FLAVOPROTEIN SUBUNIT ALPHA, MITOCHONDRIAL"/>
    <property type="match status" value="1"/>
</dbReference>
<evidence type="ECO:0000313" key="5">
    <source>
        <dbReference type="Proteomes" id="UP000190285"/>
    </source>
</evidence>
<dbReference type="OrthoDB" id="9770286at2"/>
<dbReference type="CDD" id="cd01715">
    <property type="entry name" value="ETF_alpha"/>
    <property type="match status" value="1"/>
</dbReference>
<dbReference type="InterPro" id="IPR033947">
    <property type="entry name" value="ETF_alpha_N"/>
</dbReference>
<dbReference type="Pfam" id="PF00766">
    <property type="entry name" value="ETF_alpha"/>
    <property type="match status" value="1"/>
</dbReference>
<dbReference type="Proteomes" id="UP000190285">
    <property type="component" value="Unassembled WGS sequence"/>
</dbReference>
<dbReference type="SUPFAM" id="SSF52467">
    <property type="entry name" value="DHS-like NAD/FAD-binding domain"/>
    <property type="match status" value="1"/>
</dbReference>
<reference evidence="4 5" key="1">
    <citation type="submission" date="2017-02" db="EMBL/GenBank/DDBJ databases">
        <authorList>
            <person name="Peterson S.W."/>
        </authorList>
    </citation>
    <scope>NUCLEOTIDE SEQUENCE [LARGE SCALE GENOMIC DNA]</scope>
    <source>
        <strain evidence="4 5">M1</strain>
    </source>
</reference>
<dbReference type="InterPro" id="IPR014730">
    <property type="entry name" value="ETF_a/b_N"/>
</dbReference>
<comment type="similarity">
    <text evidence="1">Belongs to the ETF alpha-subunit/FixB family.</text>
</comment>
<organism evidence="4 5">
    <name type="scientific">Maledivibacter halophilus</name>
    <dbReference type="NCBI Taxonomy" id="36842"/>
    <lineage>
        <taxon>Bacteria</taxon>
        <taxon>Bacillati</taxon>
        <taxon>Bacillota</taxon>
        <taxon>Clostridia</taxon>
        <taxon>Peptostreptococcales</taxon>
        <taxon>Caminicellaceae</taxon>
        <taxon>Maledivibacter</taxon>
    </lineage>
</organism>
<keyword evidence="5" id="KW-1185">Reference proteome</keyword>
<name>A0A1T5IGV5_9FIRM</name>
<accession>A0A1T5IGV5</accession>
<feature type="binding site" evidence="2">
    <location>
        <begin position="279"/>
        <end position="286"/>
    </location>
    <ligand>
        <name>FAD</name>
        <dbReference type="ChEBI" id="CHEBI:57692"/>
    </ligand>
</feature>
<dbReference type="GO" id="GO:0009055">
    <property type="term" value="F:electron transfer activity"/>
    <property type="evidence" value="ECO:0007669"/>
    <property type="project" value="InterPro"/>
</dbReference>
<comment type="cofactor">
    <cofactor evidence="2">
        <name>FAD</name>
        <dbReference type="ChEBI" id="CHEBI:57692"/>
    </cofactor>
    <text evidence="2">Binds 1 FAD per dimer.</text>
</comment>
<feature type="binding site" evidence="2">
    <location>
        <begin position="247"/>
        <end position="248"/>
    </location>
    <ligand>
        <name>FAD</name>
        <dbReference type="ChEBI" id="CHEBI:57692"/>
    </ligand>
</feature>
<dbReference type="SMART" id="SM00893">
    <property type="entry name" value="ETF"/>
    <property type="match status" value="1"/>
</dbReference>
<dbReference type="Gene3D" id="3.40.50.1220">
    <property type="entry name" value="TPP-binding domain"/>
    <property type="match status" value="1"/>
</dbReference>
<protein>
    <submittedName>
        <fullName evidence="4">Electron transfer flavoprotein alpha subunit apoprotein</fullName>
    </submittedName>
</protein>
<feature type="binding site" evidence="2">
    <location>
        <position position="300"/>
    </location>
    <ligand>
        <name>FAD</name>
        <dbReference type="ChEBI" id="CHEBI:57692"/>
    </ligand>
</feature>
<sequence>MNLEAYKGIMVYSEINGEKIIDNSLELIGEAKRLAAKLGNDTKVLAVLIGKNVKDFSKELINYGADKVIIFEDNKLEYYRPDLYSEALEKIVNKYKPEIVLIGATYQGEEIGPTTAKKLDTGMAAHCVELRINDKRELVQVVPAFGGKVLGDILCHDFRPQMASVKAGLMKKLPYEEREGIVEEFNCAIRGFGDNIKVKSVNVETKTLKSLNEADVIIGGGFGIGSKDGWQELEKLAKLLNGATGCTRPALDESWTEDEHTMIGTSGVAVKPKLYINAGISGAAHHTCGIKDADVIISINKDDSASIFDVSDFKVVADWKKIIPLLNEKLETL</sequence>
<dbReference type="STRING" id="36842.SAMN02194393_00357"/>
<dbReference type="PANTHER" id="PTHR43153">
    <property type="entry name" value="ELECTRON TRANSFER FLAVOPROTEIN ALPHA"/>
    <property type="match status" value="1"/>
</dbReference>
<keyword evidence="2" id="KW-0285">Flavoprotein</keyword>
<dbReference type="InterPro" id="IPR001308">
    <property type="entry name" value="ETF_a/FixB"/>
</dbReference>
<dbReference type="InterPro" id="IPR029035">
    <property type="entry name" value="DHS-like_NAD/FAD-binding_dom"/>
</dbReference>
<dbReference type="AlphaFoldDB" id="A0A1T5IGV5"/>
<keyword evidence="2" id="KW-0274">FAD</keyword>
<evidence type="ECO:0000313" key="4">
    <source>
        <dbReference type="EMBL" id="SKC38298.1"/>
    </source>
</evidence>
<evidence type="ECO:0000259" key="3">
    <source>
        <dbReference type="SMART" id="SM00893"/>
    </source>
</evidence>
<dbReference type="InterPro" id="IPR014731">
    <property type="entry name" value="ETF_asu_C"/>
</dbReference>
<dbReference type="Pfam" id="PF01012">
    <property type="entry name" value="ETF"/>
    <property type="match status" value="1"/>
</dbReference>
<evidence type="ECO:0000256" key="1">
    <source>
        <dbReference type="ARBA" id="ARBA00005817"/>
    </source>
</evidence>
<dbReference type="Gene3D" id="3.40.50.620">
    <property type="entry name" value="HUPs"/>
    <property type="match status" value="1"/>
</dbReference>
<evidence type="ECO:0000256" key="2">
    <source>
        <dbReference type="PIRSR" id="PIRSR000089-1"/>
    </source>
</evidence>
<dbReference type="GO" id="GO:0033539">
    <property type="term" value="P:fatty acid beta-oxidation using acyl-CoA dehydrogenase"/>
    <property type="evidence" value="ECO:0007669"/>
    <property type="project" value="TreeGrafter"/>
</dbReference>
<dbReference type="GO" id="GO:0050660">
    <property type="term" value="F:flavin adenine dinucleotide binding"/>
    <property type="evidence" value="ECO:0007669"/>
    <property type="project" value="InterPro"/>
</dbReference>
<dbReference type="PIRSF" id="PIRSF000089">
    <property type="entry name" value="Electra_flavoP_a"/>
    <property type="match status" value="1"/>
</dbReference>
<dbReference type="SUPFAM" id="SSF52402">
    <property type="entry name" value="Adenine nucleotide alpha hydrolases-like"/>
    <property type="match status" value="1"/>
</dbReference>
<proteinExistence type="inferred from homology"/>
<dbReference type="RefSeq" id="WP_079488876.1">
    <property type="nucleotide sequence ID" value="NZ_FUZT01000001.1"/>
</dbReference>
<dbReference type="EMBL" id="FUZT01000001">
    <property type="protein sequence ID" value="SKC38298.1"/>
    <property type="molecule type" value="Genomic_DNA"/>
</dbReference>